<sequence>MSRDRVFAIVSASGKVVQSTRSLLFGRVPVVQTVKNG</sequence>
<organism evidence="1 2">
    <name type="scientific">Gluconobacter oxydans NBRC 3293</name>
    <dbReference type="NCBI Taxonomy" id="1315969"/>
    <lineage>
        <taxon>Bacteria</taxon>
        <taxon>Pseudomonadati</taxon>
        <taxon>Pseudomonadota</taxon>
        <taxon>Alphaproteobacteria</taxon>
        <taxon>Acetobacterales</taxon>
        <taxon>Acetobacteraceae</taxon>
        <taxon>Gluconobacter</taxon>
    </lineage>
</organism>
<accession>A0A829WT54</accession>
<evidence type="ECO:0000313" key="2">
    <source>
        <dbReference type="Proteomes" id="UP000484858"/>
    </source>
</evidence>
<dbReference type="AlphaFoldDB" id="A0A829WT54"/>
<dbReference type="Proteomes" id="UP000484858">
    <property type="component" value="Unassembled WGS sequence"/>
</dbReference>
<proteinExistence type="predicted"/>
<reference evidence="1 2" key="1">
    <citation type="submission" date="2013-04" db="EMBL/GenBank/DDBJ databases">
        <title>Gluconobacter oxydans NBRC 3293 whole genome sequence.</title>
        <authorList>
            <person name="Matsutani M."/>
            <person name="Yakushi T."/>
            <person name="Matsushita K."/>
        </authorList>
    </citation>
    <scope>NUCLEOTIDE SEQUENCE [LARGE SCALE GENOMIC DNA]</scope>
    <source>
        <strain evidence="1 2">NBRC 3293</strain>
    </source>
</reference>
<protein>
    <submittedName>
        <fullName evidence="1">Uncharacterized protein</fullName>
    </submittedName>
</protein>
<name>A0A829WT54_GLUOY</name>
<gene>
    <name evidence="1" type="ORF">NBRC3293_0517</name>
</gene>
<comment type="caution">
    <text evidence="1">The sequence shown here is derived from an EMBL/GenBank/DDBJ whole genome shotgun (WGS) entry which is preliminary data.</text>
</comment>
<evidence type="ECO:0000313" key="1">
    <source>
        <dbReference type="EMBL" id="GEM16021.1"/>
    </source>
</evidence>
<dbReference type="EMBL" id="BARJ01000002">
    <property type="protein sequence ID" value="GEM16021.1"/>
    <property type="molecule type" value="Genomic_DNA"/>
</dbReference>